<feature type="domain" description="Reverse transcriptase zinc-binding" evidence="1">
    <location>
        <begin position="150"/>
        <end position="205"/>
    </location>
</feature>
<dbReference type="Proteomes" id="UP001159427">
    <property type="component" value="Unassembled WGS sequence"/>
</dbReference>
<evidence type="ECO:0000259" key="1">
    <source>
        <dbReference type="Pfam" id="PF13966"/>
    </source>
</evidence>
<evidence type="ECO:0000313" key="2">
    <source>
        <dbReference type="EMBL" id="CAH3177470.1"/>
    </source>
</evidence>
<proteinExistence type="predicted"/>
<dbReference type="Pfam" id="PF13966">
    <property type="entry name" value="zf-RVT"/>
    <property type="match status" value="1"/>
</dbReference>
<sequence>MQDNTKPGLKNTIIWNSKDVKIDNNTIFFRTWFSRGVSTLENLLDYNLDFITYEEFKTRYQIKTIFLTYYGAIHVIPNEYKKSIKQTNVKKEQPTQQSQCLKALTTKAVRKSFVKHIFEVPTATQRLIDNWLPPDYINDYFNLAISSTKETKLIMFQYKILHDIVFTEKLFRANIAYSDLCYLCLETNQDLKHMLVSCQFVSEFWEAFLYWYKSHVSVALGLSTI</sequence>
<organism evidence="2 3">
    <name type="scientific">Porites evermanni</name>
    <dbReference type="NCBI Taxonomy" id="104178"/>
    <lineage>
        <taxon>Eukaryota</taxon>
        <taxon>Metazoa</taxon>
        <taxon>Cnidaria</taxon>
        <taxon>Anthozoa</taxon>
        <taxon>Hexacorallia</taxon>
        <taxon>Scleractinia</taxon>
        <taxon>Fungiina</taxon>
        <taxon>Poritidae</taxon>
        <taxon>Porites</taxon>
    </lineage>
</organism>
<dbReference type="EMBL" id="CALNXI010001808">
    <property type="protein sequence ID" value="CAH3177470.1"/>
    <property type="molecule type" value="Genomic_DNA"/>
</dbReference>
<comment type="caution">
    <text evidence="2">The sequence shown here is derived from an EMBL/GenBank/DDBJ whole genome shotgun (WGS) entry which is preliminary data.</text>
</comment>
<dbReference type="InterPro" id="IPR026960">
    <property type="entry name" value="RVT-Znf"/>
</dbReference>
<evidence type="ECO:0000313" key="3">
    <source>
        <dbReference type="Proteomes" id="UP001159427"/>
    </source>
</evidence>
<name>A0ABN8RDK1_9CNID</name>
<keyword evidence="3" id="KW-1185">Reference proteome</keyword>
<gene>
    <name evidence="2" type="ORF">PEVE_00011248</name>
</gene>
<feature type="non-terminal residue" evidence="2">
    <location>
        <position position="225"/>
    </location>
</feature>
<reference evidence="2 3" key="1">
    <citation type="submission" date="2022-05" db="EMBL/GenBank/DDBJ databases">
        <authorList>
            <consortium name="Genoscope - CEA"/>
            <person name="William W."/>
        </authorList>
    </citation>
    <scope>NUCLEOTIDE SEQUENCE [LARGE SCALE GENOMIC DNA]</scope>
</reference>
<protein>
    <recommendedName>
        <fullName evidence="1">Reverse transcriptase zinc-binding domain-containing protein</fullName>
    </recommendedName>
</protein>
<accession>A0ABN8RDK1</accession>